<dbReference type="InterPro" id="IPR036962">
    <property type="entry name" value="Glyco_hydro_3_N_sf"/>
</dbReference>
<evidence type="ECO:0000259" key="6">
    <source>
        <dbReference type="Pfam" id="PF00933"/>
    </source>
</evidence>
<dbReference type="GO" id="GO:0004563">
    <property type="term" value="F:beta-N-acetylhexosaminidase activity"/>
    <property type="evidence" value="ECO:0007669"/>
    <property type="project" value="UniProtKB-EC"/>
</dbReference>
<reference evidence="7" key="1">
    <citation type="submission" date="2020-04" db="EMBL/GenBank/DDBJ databases">
        <authorList>
            <person name="Zhang T."/>
        </authorList>
    </citation>
    <scope>NUCLEOTIDE SEQUENCE</scope>
    <source>
        <strain evidence="7">HKST-UBA14</strain>
    </source>
</reference>
<evidence type="ECO:0000256" key="3">
    <source>
        <dbReference type="ARBA" id="ARBA00012663"/>
    </source>
</evidence>
<dbReference type="GO" id="GO:0009254">
    <property type="term" value="P:peptidoglycan turnover"/>
    <property type="evidence" value="ECO:0007669"/>
    <property type="project" value="TreeGrafter"/>
</dbReference>
<name>A0A955L509_9BACT</name>
<accession>A0A955L509</accession>
<evidence type="ECO:0000256" key="1">
    <source>
        <dbReference type="ARBA" id="ARBA00001231"/>
    </source>
</evidence>
<evidence type="ECO:0000256" key="5">
    <source>
        <dbReference type="ARBA" id="ARBA00023295"/>
    </source>
</evidence>
<evidence type="ECO:0000313" key="7">
    <source>
        <dbReference type="EMBL" id="MCA9382748.1"/>
    </source>
</evidence>
<gene>
    <name evidence="7" type="ORF">KC909_00115</name>
</gene>
<protein>
    <recommendedName>
        <fullName evidence="3">beta-N-acetylhexosaminidase</fullName>
        <ecNumber evidence="3">3.2.1.52</ecNumber>
    </recommendedName>
</protein>
<dbReference type="AlphaFoldDB" id="A0A955L509"/>
<dbReference type="EC" id="3.2.1.52" evidence="3"/>
<organism evidence="7 8">
    <name type="scientific">Candidatus Dojkabacteria bacterium</name>
    <dbReference type="NCBI Taxonomy" id="2099670"/>
    <lineage>
        <taxon>Bacteria</taxon>
        <taxon>Candidatus Dojkabacteria</taxon>
    </lineage>
</organism>
<dbReference type="InterPro" id="IPR017853">
    <property type="entry name" value="GH"/>
</dbReference>
<dbReference type="EMBL" id="JAGQLK010000002">
    <property type="protein sequence ID" value="MCA9382748.1"/>
    <property type="molecule type" value="Genomic_DNA"/>
</dbReference>
<sequence>MKAIKIASLIFTVLLFTILLIGYATFNFLRISDENNSLIAELRTCANDIEIDWNKLNIDGGIAQLEEECIHNADRNYKLVGMVKQEVENVDKGYIHDYLKLETNTQSSVIAKYNDSSYLLVSSNEVYDQLASDRATCQNELDFSECVCTNVQNLEDTIATFTLEQKLKLLLVPAFSKSEYDTLNKSKYGFGGYVLIDSLAYTESEQVKKQSDQLIANSAVPPFMALDAEGGVVQRFSWYNFKTLNSLKSLNDDEFCKEISMQAQALKESGFNMSLSPVVDMSPNADYWIYSRIIDTDPQVASDVASRYVSCMRDNGILTTGKHFPGHGSTKLDSHKVVPVSTLNKEQWASYDALPFQSLIANDIPFIMTGHLKFENINSEIATLSSYWMNDVLRGELGYQNLIITDDLMMLSPNSTTECAELIAKAINNGGDMALFVHNEKCNSPEVVKYIVDNKLITEEVVNNRLTNILRIKKEYLCQ</sequence>
<dbReference type="Pfam" id="PF00933">
    <property type="entry name" value="Glyco_hydro_3"/>
    <property type="match status" value="1"/>
</dbReference>
<evidence type="ECO:0000256" key="4">
    <source>
        <dbReference type="ARBA" id="ARBA00022801"/>
    </source>
</evidence>
<evidence type="ECO:0000256" key="2">
    <source>
        <dbReference type="ARBA" id="ARBA00005336"/>
    </source>
</evidence>
<dbReference type="PANTHER" id="PTHR30480:SF13">
    <property type="entry name" value="BETA-HEXOSAMINIDASE"/>
    <property type="match status" value="1"/>
</dbReference>
<feature type="domain" description="Glycoside hydrolase family 3 N-terminal" evidence="6">
    <location>
        <begin position="162"/>
        <end position="471"/>
    </location>
</feature>
<dbReference type="Proteomes" id="UP000783287">
    <property type="component" value="Unassembled WGS sequence"/>
</dbReference>
<keyword evidence="5" id="KW-0326">Glycosidase</keyword>
<dbReference type="InterPro" id="IPR050226">
    <property type="entry name" value="NagZ_Beta-hexosaminidase"/>
</dbReference>
<dbReference type="GO" id="GO:0005975">
    <property type="term" value="P:carbohydrate metabolic process"/>
    <property type="evidence" value="ECO:0007669"/>
    <property type="project" value="InterPro"/>
</dbReference>
<evidence type="ECO:0000313" key="8">
    <source>
        <dbReference type="Proteomes" id="UP000783287"/>
    </source>
</evidence>
<comment type="catalytic activity">
    <reaction evidence="1">
        <text>Hydrolysis of terminal non-reducing N-acetyl-D-hexosamine residues in N-acetyl-beta-D-hexosaminides.</text>
        <dbReference type="EC" id="3.2.1.52"/>
    </reaction>
</comment>
<dbReference type="InterPro" id="IPR001764">
    <property type="entry name" value="Glyco_hydro_3_N"/>
</dbReference>
<dbReference type="Gene3D" id="3.20.20.300">
    <property type="entry name" value="Glycoside hydrolase, family 3, N-terminal domain"/>
    <property type="match status" value="1"/>
</dbReference>
<reference evidence="7" key="2">
    <citation type="journal article" date="2021" name="Microbiome">
        <title>Successional dynamics and alternative stable states in a saline activated sludge microbial community over 9 years.</title>
        <authorList>
            <person name="Wang Y."/>
            <person name="Ye J."/>
            <person name="Ju F."/>
            <person name="Liu L."/>
            <person name="Boyd J.A."/>
            <person name="Deng Y."/>
            <person name="Parks D.H."/>
            <person name="Jiang X."/>
            <person name="Yin X."/>
            <person name="Woodcroft B.J."/>
            <person name="Tyson G.W."/>
            <person name="Hugenholtz P."/>
            <person name="Polz M.F."/>
            <person name="Zhang T."/>
        </authorList>
    </citation>
    <scope>NUCLEOTIDE SEQUENCE</scope>
    <source>
        <strain evidence="7">HKST-UBA14</strain>
    </source>
</reference>
<comment type="similarity">
    <text evidence="2">Belongs to the glycosyl hydrolase 3 family.</text>
</comment>
<dbReference type="PANTHER" id="PTHR30480">
    <property type="entry name" value="BETA-HEXOSAMINIDASE-RELATED"/>
    <property type="match status" value="1"/>
</dbReference>
<comment type="caution">
    <text evidence="7">The sequence shown here is derived from an EMBL/GenBank/DDBJ whole genome shotgun (WGS) entry which is preliminary data.</text>
</comment>
<keyword evidence="4 7" id="KW-0378">Hydrolase</keyword>
<dbReference type="SUPFAM" id="SSF51445">
    <property type="entry name" value="(Trans)glycosidases"/>
    <property type="match status" value="1"/>
</dbReference>
<proteinExistence type="inferred from homology"/>